<protein>
    <submittedName>
        <fullName evidence="2">Uncharacterized protein</fullName>
    </submittedName>
</protein>
<proteinExistence type="predicted"/>
<keyword evidence="1" id="KW-0472">Membrane</keyword>
<dbReference type="EMBL" id="RBZO01000006">
    <property type="protein sequence ID" value="RKQ17176.1"/>
    <property type="molecule type" value="Genomic_DNA"/>
</dbReference>
<evidence type="ECO:0000256" key="1">
    <source>
        <dbReference type="SAM" id="Phobius"/>
    </source>
</evidence>
<feature type="transmembrane region" description="Helical" evidence="1">
    <location>
        <begin position="12"/>
        <end position="34"/>
    </location>
</feature>
<keyword evidence="3" id="KW-1185">Reference proteome</keyword>
<keyword evidence="1" id="KW-0812">Transmembrane</keyword>
<evidence type="ECO:0000313" key="2">
    <source>
        <dbReference type="EMBL" id="RKQ17176.1"/>
    </source>
</evidence>
<keyword evidence="1" id="KW-1133">Transmembrane helix</keyword>
<comment type="caution">
    <text evidence="2">The sequence shown here is derived from an EMBL/GenBank/DDBJ whole genome shotgun (WGS) entry which is preliminary data.</text>
</comment>
<gene>
    <name evidence="2" type="ORF">D8M05_05800</name>
</gene>
<reference evidence="2 3" key="1">
    <citation type="journal article" date="2015" name="Antonie Van Leeuwenhoek">
        <title>Oceanobacillus bengalensis sp. nov., a bacterium isolated from seawater of the Bay of Bengal.</title>
        <authorList>
            <person name="Yongchang O."/>
            <person name="Xiang W."/>
            <person name="Wang G."/>
        </authorList>
    </citation>
    <scope>NUCLEOTIDE SEQUENCE [LARGE SCALE GENOMIC DNA]</scope>
    <source>
        <strain evidence="2 3">MCCC 1K00260</strain>
    </source>
</reference>
<feature type="transmembrane region" description="Helical" evidence="1">
    <location>
        <begin position="40"/>
        <end position="57"/>
    </location>
</feature>
<dbReference type="AlphaFoldDB" id="A0A494Z3Z1"/>
<dbReference type="RefSeq" id="WP_121129561.1">
    <property type="nucleotide sequence ID" value="NZ_RBZO01000006.1"/>
</dbReference>
<evidence type="ECO:0000313" key="3">
    <source>
        <dbReference type="Proteomes" id="UP000281813"/>
    </source>
</evidence>
<dbReference type="Proteomes" id="UP000281813">
    <property type="component" value="Unassembled WGS sequence"/>
</dbReference>
<organism evidence="2 3">
    <name type="scientific">Oceanobacillus bengalensis</name>
    <dbReference type="NCBI Taxonomy" id="1435466"/>
    <lineage>
        <taxon>Bacteria</taxon>
        <taxon>Bacillati</taxon>
        <taxon>Bacillota</taxon>
        <taxon>Bacilli</taxon>
        <taxon>Bacillales</taxon>
        <taxon>Bacillaceae</taxon>
        <taxon>Oceanobacillus</taxon>
    </lineage>
</organism>
<sequence>MKEFELSFKNKYVRMFFIWVLPVLLLSAILFFPLPIEYHWIPHIILITAVIIFYCWVKFDKNKNKR</sequence>
<accession>A0A494Z3Z1</accession>
<name>A0A494Z3Z1_9BACI</name>
<dbReference type="OrthoDB" id="2440524at2"/>